<keyword evidence="19" id="KW-1185">Reference proteome</keyword>
<keyword evidence="8" id="KW-0378">Hydrolase</keyword>
<keyword evidence="10" id="KW-0460">Magnesium</keyword>
<dbReference type="SUPFAM" id="SSF57756">
    <property type="entry name" value="Retrovirus zinc finger-like domains"/>
    <property type="match status" value="1"/>
</dbReference>
<dbReference type="InterPro" id="IPR036875">
    <property type="entry name" value="Znf_CCHC_sf"/>
</dbReference>
<evidence type="ECO:0000256" key="11">
    <source>
        <dbReference type="ARBA" id="ARBA00022908"/>
    </source>
</evidence>
<sequence>PDNYSYLANKQRAKECWDALESAFEDSGTTRKVALLQQLVSTKLEQHTSMESYVNRMLLLAIKVQKVGFKIDDEILGSLLLCGLTSNYRPMIMGLENSGKKLSLDFVKNILLQEIEEQHSESALIAKTKTRGNANKERKTVKCYHCEEIGHVSKQCPKRKAINDTDDAALLSSFPSAFLVSSQNNSDDWFFDSAATSNMTNDKSWLRNLNVSNKGGIITANNNVMKVDSAGDVTENILVNQQRKSVTIKNVQYVTDIVVNLLSVGQIVKNDNIMIFHKNGCEVYDSSRNVIATGSRINNMFKLDKVRLMPSSIENGFACVDNASSAGFLSNAVLLHRRLGHASFSNEIFLKKFGHKNQVLKCFRDFKLMVEGQTEVKIKAFRSDNGDNGIKHQTTTPYSPQQNGIAEKIRCMLLDADLTLGFWAEAIRTAAFIINNIP</sequence>
<evidence type="ECO:0000256" key="9">
    <source>
        <dbReference type="ARBA" id="ARBA00022840"/>
    </source>
</evidence>
<dbReference type="SMART" id="SM00343">
    <property type="entry name" value="ZnF_C2HC"/>
    <property type="match status" value="1"/>
</dbReference>
<gene>
    <name evidence="18" type="primary">POLX_11</name>
    <name evidence="18" type="ORF">Bhyg_17431</name>
</gene>
<evidence type="ECO:0000256" key="10">
    <source>
        <dbReference type="ARBA" id="ARBA00022842"/>
    </source>
</evidence>
<dbReference type="GO" id="GO:0006508">
    <property type="term" value="P:proteolysis"/>
    <property type="evidence" value="ECO:0007669"/>
    <property type="project" value="UniProtKB-KW"/>
</dbReference>
<evidence type="ECO:0000256" key="7">
    <source>
        <dbReference type="ARBA" id="ARBA00022759"/>
    </source>
</evidence>
<dbReference type="GO" id="GO:0003887">
    <property type="term" value="F:DNA-directed DNA polymerase activity"/>
    <property type="evidence" value="ECO:0007669"/>
    <property type="project" value="UniProtKB-KW"/>
</dbReference>
<evidence type="ECO:0000256" key="1">
    <source>
        <dbReference type="ARBA" id="ARBA00002180"/>
    </source>
</evidence>
<keyword evidence="9" id="KW-0067">ATP-binding</keyword>
<evidence type="ECO:0000256" key="13">
    <source>
        <dbReference type="ARBA" id="ARBA00022932"/>
    </source>
</evidence>
<evidence type="ECO:0000256" key="3">
    <source>
        <dbReference type="ARBA" id="ARBA00022670"/>
    </source>
</evidence>
<dbReference type="SUPFAM" id="SSF53098">
    <property type="entry name" value="Ribonuclease H-like"/>
    <property type="match status" value="1"/>
</dbReference>
<dbReference type="GO" id="GO:0003964">
    <property type="term" value="F:RNA-directed DNA polymerase activity"/>
    <property type="evidence" value="ECO:0007669"/>
    <property type="project" value="UniProtKB-KW"/>
</dbReference>
<keyword evidence="16" id="KW-0862">Zinc</keyword>
<dbReference type="PANTHER" id="PTHR42648">
    <property type="entry name" value="TRANSPOSASE, PUTATIVE-RELATED"/>
    <property type="match status" value="1"/>
</dbReference>
<comment type="caution">
    <text evidence="18">The sequence shown here is derived from an EMBL/GenBank/DDBJ whole genome shotgun (WGS) entry which is preliminary data.</text>
</comment>
<dbReference type="GO" id="GO:0003676">
    <property type="term" value="F:nucleic acid binding"/>
    <property type="evidence" value="ECO:0007669"/>
    <property type="project" value="InterPro"/>
</dbReference>
<evidence type="ECO:0000256" key="14">
    <source>
        <dbReference type="ARBA" id="ARBA00023113"/>
    </source>
</evidence>
<evidence type="ECO:0000256" key="8">
    <source>
        <dbReference type="ARBA" id="ARBA00022801"/>
    </source>
</evidence>
<keyword evidence="13" id="KW-0808">Transferase</keyword>
<dbReference type="Proteomes" id="UP001151699">
    <property type="component" value="Unassembled WGS sequence"/>
</dbReference>
<dbReference type="AlphaFoldDB" id="A0A9Q0RVY3"/>
<evidence type="ECO:0000256" key="16">
    <source>
        <dbReference type="PROSITE-ProRule" id="PRU00047"/>
    </source>
</evidence>
<evidence type="ECO:0000313" key="18">
    <source>
        <dbReference type="EMBL" id="KAJ6634185.1"/>
    </source>
</evidence>
<dbReference type="InterPro" id="IPR036397">
    <property type="entry name" value="RNaseH_sf"/>
</dbReference>
<evidence type="ECO:0000313" key="19">
    <source>
        <dbReference type="Proteomes" id="UP001151699"/>
    </source>
</evidence>
<keyword evidence="16" id="KW-0863">Zinc-finger</keyword>
<dbReference type="Pfam" id="PF00098">
    <property type="entry name" value="zf-CCHC"/>
    <property type="match status" value="1"/>
</dbReference>
<dbReference type="InterPro" id="IPR012337">
    <property type="entry name" value="RNaseH-like_sf"/>
</dbReference>
<keyword evidence="12" id="KW-0695">RNA-directed DNA polymerase</keyword>
<dbReference type="OrthoDB" id="7755869at2759"/>
<name>A0A9Q0RVY3_9DIPT</name>
<dbReference type="GO" id="GO:0006310">
    <property type="term" value="P:DNA recombination"/>
    <property type="evidence" value="ECO:0007669"/>
    <property type="project" value="UniProtKB-KW"/>
</dbReference>
<dbReference type="GO" id="GO:0008270">
    <property type="term" value="F:zinc ion binding"/>
    <property type="evidence" value="ECO:0007669"/>
    <property type="project" value="UniProtKB-KW"/>
</dbReference>
<dbReference type="InterPro" id="IPR039537">
    <property type="entry name" value="Retrotran_Ty1/copia-like"/>
</dbReference>
<dbReference type="InterPro" id="IPR001878">
    <property type="entry name" value="Znf_CCHC"/>
</dbReference>
<evidence type="ECO:0000256" key="4">
    <source>
        <dbReference type="ARBA" id="ARBA00022722"/>
    </source>
</evidence>
<dbReference type="GO" id="GO:0008233">
    <property type="term" value="F:peptidase activity"/>
    <property type="evidence" value="ECO:0007669"/>
    <property type="project" value="UniProtKB-KW"/>
</dbReference>
<evidence type="ECO:0000256" key="5">
    <source>
        <dbReference type="ARBA" id="ARBA00022723"/>
    </source>
</evidence>
<dbReference type="Gene3D" id="4.10.60.10">
    <property type="entry name" value="Zinc finger, CCHC-type"/>
    <property type="match status" value="1"/>
</dbReference>
<evidence type="ECO:0000256" key="6">
    <source>
        <dbReference type="ARBA" id="ARBA00022741"/>
    </source>
</evidence>
<evidence type="ECO:0000256" key="2">
    <source>
        <dbReference type="ARBA" id="ARBA00022612"/>
    </source>
</evidence>
<dbReference type="GO" id="GO:0004519">
    <property type="term" value="F:endonuclease activity"/>
    <property type="evidence" value="ECO:0007669"/>
    <property type="project" value="UniProtKB-KW"/>
</dbReference>
<dbReference type="Gene3D" id="3.30.420.10">
    <property type="entry name" value="Ribonuclease H-like superfamily/Ribonuclease H"/>
    <property type="match status" value="1"/>
</dbReference>
<dbReference type="EMBL" id="WJQU01000880">
    <property type="protein sequence ID" value="KAJ6634185.1"/>
    <property type="molecule type" value="Genomic_DNA"/>
</dbReference>
<protein>
    <submittedName>
        <fullName evidence="18">Retrovirus-related Pol polyprotein from transposon TNT 1-94</fullName>
    </submittedName>
</protein>
<keyword evidence="2" id="KW-1188">Viral release from host cell</keyword>
<dbReference type="Pfam" id="PF14223">
    <property type="entry name" value="Retrotran_gag_2"/>
    <property type="match status" value="1"/>
</dbReference>
<dbReference type="PROSITE" id="PS50158">
    <property type="entry name" value="ZF_CCHC"/>
    <property type="match status" value="1"/>
</dbReference>
<evidence type="ECO:0000256" key="12">
    <source>
        <dbReference type="ARBA" id="ARBA00022918"/>
    </source>
</evidence>
<evidence type="ECO:0000256" key="15">
    <source>
        <dbReference type="ARBA" id="ARBA00023172"/>
    </source>
</evidence>
<keyword evidence="7" id="KW-0255">Endonuclease</keyword>
<keyword evidence="13" id="KW-0239">DNA-directed DNA polymerase</keyword>
<keyword evidence="5" id="KW-0479">Metal-binding</keyword>
<keyword evidence="11" id="KW-0229">DNA integration</keyword>
<organism evidence="18 19">
    <name type="scientific">Pseudolycoriella hygida</name>
    <dbReference type="NCBI Taxonomy" id="35572"/>
    <lineage>
        <taxon>Eukaryota</taxon>
        <taxon>Metazoa</taxon>
        <taxon>Ecdysozoa</taxon>
        <taxon>Arthropoda</taxon>
        <taxon>Hexapoda</taxon>
        <taxon>Insecta</taxon>
        <taxon>Pterygota</taxon>
        <taxon>Neoptera</taxon>
        <taxon>Endopterygota</taxon>
        <taxon>Diptera</taxon>
        <taxon>Nematocera</taxon>
        <taxon>Sciaroidea</taxon>
        <taxon>Sciaridae</taxon>
        <taxon>Pseudolycoriella</taxon>
    </lineage>
</organism>
<dbReference type="GO" id="GO:0015074">
    <property type="term" value="P:DNA integration"/>
    <property type="evidence" value="ECO:0007669"/>
    <property type="project" value="UniProtKB-KW"/>
</dbReference>
<dbReference type="Pfam" id="PF22936">
    <property type="entry name" value="Pol_BBD"/>
    <property type="match status" value="1"/>
</dbReference>
<comment type="function">
    <text evidence="1">The aspartyl protease (PR) mediates the proteolytic cleavages of the Gag and Gag-Pol polyproteins after assembly of the VLP.</text>
</comment>
<feature type="non-terminal residue" evidence="18">
    <location>
        <position position="438"/>
    </location>
</feature>
<reference evidence="18" key="1">
    <citation type="submission" date="2022-07" db="EMBL/GenBank/DDBJ databases">
        <authorList>
            <person name="Trinca V."/>
            <person name="Uliana J.V.C."/>
            <person name="Torres T.T."/>
            <person name="Ward R.J."/>
            <person name="Monesi N."/>
        </authorList>
    </citation>
    <scope>NUCLEOTIDE SEQUENCE</scope>
    <source>
        <strain evidence="18">HSMRA1968</strain>
        <tissue evidence="18">Whole embryos</tissue>
    </source>
</reference>
<proteinExistence type="predicted"/>
<dbReference type="GO" id="GO:0005524">
    <property type="term" value="F:ATP binding"/>
    <property type="evidence" value="ECO:0007669"/>
    <property type="project" value="UniProtKB-KW"/>
</dbReference>
<keyword evidence="13" id="KW-0548">Nucleotidyltransferase</keyword>
<feature type="non-terminal residue" evidence="18">
    <location>
        <position position="1"/>
    </location>
</feature>
<keyword evidence="4" id="KW-0540">Nuclease</keyword>
<keyword evidence="15" id="KW-0233">DNA recombination</keyword>
<dbReference type="PANTHER" id="PTHR42648:SF11">
    <property type="entry name" value="TRANSPOSON TY4-P GAG-POL POLYPROTEIN"/>
    <property type="match status" value="1"/>
</dbReference>
<evidence type="ECO:0000259" key="17">
    <source>
        <dbReference type="PROSITE" id="PS50158"/>
    </source>
</evidence>
<keyword evidence="3" id="KW-0645">Protease</keyword>
<keyword evidence="6" id="KW-0547">Nucleotide-binding</keyword>
<dbReference type="InterPro" id="IPR054722">
    <property type="entry name" value="PolX-like_BBD"/>
</dbReference>
<accession>A0A9Q0RVY3</accession>
<feature type="domain" description="CCHC-type" evidence="17">
    <location>
        <begin position="142"/>
        <end position="158"/>
    </location>
</feature>
<keyword evidence="14" id="KW-0917">Virion maturation</keyword>